<dbReference type="PIRSF" id="PIRSF002572">
    <property type="entry name" value="PIP-GCDFP-15"/>
    <property type="match status" value="1"/>
</dbReference>
<evidence type="ECO:0000256" key="5">
    <source>
        <dbReference type="ARBA" id="ARBA00023157"/>
    </source>
</evidence>
<name>A0ABN9ZE37_PIPNA</name>
<evidence type="ECO:0000256" key="4">
    <source>
        <dbReference type="ARBA" id="ARBA00022729"/>
    </source>
</evidence>
<evidence type="ECO:0000256" key="6">
    <source>
        <dbReference type="ARBA" id="ARBA00025932"/>
    </source>
</evidence>
<keyword evidence="10" id="KW-1185">Reference proteome</keyword>
<evidence type="ECO:0000313" key="9">
    <source>
        <dbReference type="EMBL" id="CAK6434442.1"/>
    </source>
</evidence>
<accession>A0ABN9ZE37</accession>
<feature type="chain" id="PRO_5045471016" description="Prolactin-induced protein" evidence="8">
    <location>
        <begin position="29"/>
        <end position="153"/>
    </location>
</feature>
<evidence type="ECO:0000313" key="10">
    <source>
        <dbReference type="Proteomes" id="UP001314169"/>
    </source>
</evidence>
<dbReference type="SUPFAM" id="SSF81296">
    <property type="entry name" value="E set domains"/>
    <property type="match status" value="1"/>
</dbReference>
<gene>
    <name evidence="9" type="ORF">MPIPNATIZW_LOCUS2748</name>
</gene>
<dbReference type="PANTHER" id="PTHR15096:SF5">
    <property type="entry name" value="PROLACTIN-INDUCIBLE PROTEIN"/>
    <property type="match status" value="1"/>
</dbReference>
<evidence type="ECO:0000256" key="8">
    <source>
        <dbReference type="SAM" id="SignalP"/>
    </source>
</evidence>
<evidence type="ECO:0000256" key="2">
    <source>
        <dbReference type="ARBA" id="ARBA00006819"/>
    </source>
</evidence>
<comment type="similarity">
    <text evidence="2">Belongs to the PIP family.</text>
</comment>
<proteinExistence type="inferred from homology"/>
<sequence>MYSLQLLLRASHAALLLVLCLQLGINNAQEDNFCLPKTSRQLIKMDFKLPQTTRANEEVTAMLKVGTELRECMVIKTYLVSNPPVDGPLNYKYTTCLCEEYPRTFFWDFQVNSTVRIKAVVDVVGEFDICPDNLAVTPIKANHFSVFKMLPVA</sequence>
<keyword evidence="4 8" id="KW-0732">Signal</keyword>
<dbReference type="InterPro" id="IPR014756">
    <property type="entry name" value="Ig_E-set"/>
</dbReference>
<keyword evidence="5" id="KW-1015">Disulfide bond</keyword>
<dbReference type="PANTHER" id="PTHR15096">
    <property type="entry name" value="PROLACTIN-INDUCIBLE PROTEIN/SEMINAL VESICLE ANTIGEN"/>
    <property type="match status" value="1"/>
</dbReference>
<dbReference type="EMBL" id="OY882868">
    <property type="protein sequence ID" value="CAK6434442.1"/>
    <property type="molecule type" value="Genomic_DNA"/>
</dbReference>
<comment type="subunit">
    <text evidence="6">Monomer. Interacts with AZGP1.</text>
</comment>
<evidence type="ECO:0000256" key="3">
    <source>
        <dbReference type="ARBA" id="ARBA00022525"/>
    </source>
</evidence>
<comment type="subcellular location">
    <subcellularLocation>
        <location evidence="1">Secreted</location>
    </subcellularLocation>
</comment>
<feature type="signal peptide" evidence="8">
    <location>
        <begin position="1"/>
        <end position="28"/>
    </location>
</feature>
<dbReference type="InterPro" id="IPR013783">
    <property type="entry name" value="Ig-like_fold"/>
</dbReference>
<dbReference type="Pfam" id="PF05326">
    <property type="entry name" value="SVA"/>
    <property type="match status" value="1"/>
</dbReference>
<organism evidence="9 10">
    <name type="scientific">Pipistrellus nathusii</name>
    <name type="common">Nathusius' pipistrelle</name>
    <dbReference type="NCBI Taxonomy" id="59473"/>
    <lineage>
        <taxon>Eukaryota</taxon>
        <taxon>Metazoa</taxon>
        <taxon>Chordata</taxon>
        <taxon>Craniata</taxon>
        <taxon>Vertebrata</taxon>
        <taxon>Euteleostomi</taxon>
        <taxon>Mammalia</taxon>
        <taxon>Eutheria</taxon>
        <taxon>Laurasiatheria</taxon>
        <taxon>Chiroptera</taxon>
        <taxon>Yangochiroptera</taxon>
        <taxon>Vespertilionidae</taxon>
        <taxon>Pipistrellus</taxon>
    </lineage>
</organism>
<evidence type="ECO:0000256" key="1">
    <source>
        <dbReference type="ARBA" id="ARBA00004613"/>
    </source>
</evidence>
<keyword evidence="3" id="KW-0964">Secreted</keyword>
<dbReference type="InterPro" id="IPR007990">
    <property type="entry name" value="PIP"/>
</dbReference>
<evidence type="ECO:0000256" key="7">
    <source>
        <dbReference type="ARBA" id="ARBA00032342"/>
    </source>
</evidence>
<dbReference type="Gene3D" id="2.60.40.10">
    <property type="entry name" value="Immunoglobulins"/>
    <property type="match status" value="1"/>
</dbReference>
<protein>
    <recommendedName>
        <fullName evidence="7">Prolactin-induced protein</fullName>
    </recommendedName>
</protein>
<reference evidence="9" key="1">
    <citation type="submission" date="2023-12" db="EMBL/GenBank/DDBJ databases">
        <authorList>
            <person name="Brown T."/>
        </authorList>
    </citation>
    <scope>NUCLEOTIDE SEQUENCE</scope>
</reference>
<dbReference type="Proteomes" id="UP001314169">
    <property type="component" value="Chromosome 11"/>
</dbReference>